<evidence type="ECO:0000259" key="4">
    <source>
        <dbReference type="Pfam" id="PF21674"/>
    </source>
</evidence>
<dbReference type="InterPro" id="IPR048348">
    <property type="entry name" value="CCDC22_CC"/>
</dbReference>
<evidence type="ECO:0000313" key="5">
    <source>
        <dbReference type="EMBL" id="KAH9317197.1"/>
    </source>
</evidence>
<dbReference type="GO" id="GO:0097602">
    <property type="term" value="F:cullin family protein binding"/>
    <property type="evidence" value="ECO:0007669"/>
    <property type="project" value="TreeGrafter"/>
</dbReference>
<reference evidence="5 6" key="1">
    <citation type="journal article" date="2021" name="Nat. Plants">
        <title>The Taxus genome provides insights into paclitaxel biosynthesis.</title>
        <authorList>
            <person name="Xiong X."/>
            <person name="Gou J."/>
            <person name="Liao Q."/>
            <person name="Li Y."/>
            <person name="Zhou Q."/>
            <person name="Bi G."/>
            <person name="Li C."/>
            <person name="Du R."/>
            <person name="Wang X."/>
            <person name="Sun T."/>
            <person name="Guo L."/>
            <person name="Liang H."/>
            <person name="Lu P."/>
            <person name="Wu Y."/>
            <person name="Zhang Z."/>
            <person name="Ro D.K."/>
            <person name="Shang Y."/>
            <person name="Huang S."/>
            <person name="Yan J."/>
        </authorList>
    </citation>
    <scope>NUCLEOTIDE SEQUENCE [LARGE SCALE GENOMIC DNA]</scope>
    <source>
        <strain evidence="5">Ta-2019</strain>
    </source>
</reference>
<dbReference type="PANTHER" id="PTHR15668">
    <property type="entry name" value="JM1 PROTEIN"/>
    <property type="match status" value="1"/>
</dbReference>
<feature type="domain" description="CCDC22 N-terminal" evidence="4">
    <location>
        <begin position="1"/>
        <end position="105"/>
    </location>
</feature>
<proteinExistence type="inferred from homology"/>
<dbReference type="Proteomes" id="UP000824469">
    <property type="component" value="Unassembled WGS sequence"/>
</dbReference>
<accession>A0AA38LDT3</accession>
<dbReference type="OMA" id="KFEQHIQ"/>
<sequence length="545" mass="61588">MDEAHQILLNGLEQAGVVMPTGVSTIEDVGSGSLVSICSQVLHLINEGSSFSTSLPVSMADRFRLCTDLASAIKQLGYRPDLSFHQFLYTSEEDTYKLLRFMLERASKSPLVSTGRGHRRGRAAAAAGGRFTGEENNTRVATAVRGALQRCVEEAEQDSNQDEVLPFRTCPLRLANARNLSKKTPSLITLQAKPKAWLCSSVLELNSKNSLKAASPKDFGNCVEETDVVKVVSHGFLEDDSSSTSRFGMPSTEGYLVRSAKYSEERDWIKSLEAYQTKKEESQCQESGKYVEDEAASVRSKDQENEKYVRELEEKLSSLTAEASQMEAELIEMQHKEVLLTKEVDAKQLETQIVEEESLLLKAAVDMATNSNHPIEHHLEELEQQIEALKLKRDTARKPLEEKKASLENSLHVRKSRAQYKMEELKAVQEEIKRITAKIRERKEAETVLAKKLENAPKMAARNTYIRRITELVKNSKKQDADIDRIIRDTKQFQRESNGAQDRLHRTYAIADEMIFRDAKKDPACRQAYRLLTSIHENFNETVEK</sequence>
<feature type="non-terminal residue" evidence="5">
    <location>
        <position position="1"/>
    </location>
</feature>
<protein>
    <recommendedName>
        <fullName evidence="7">Coiled-coil domain-containing protein 22 homolog</fullName>
    </recommendedName>
</protein>
<evidence type="ECO:0000256" key="2">
    <source>
        <dbReference type="SAM" id="Coils"/>
    </source>
</evidence>
<evidence type="ECO:0000313" key="6">
    <source>
        <dbReference type="Proteomes" id="UP000824469"/>
    </source>
</evidence>
<organism evidence="5 6">
    <name type="scientific">Taxus chinensis</name>
    <name type="common">Chinese yew</name>
    <name type="synonym">Taxus wallichiana var. chinensis</name>
    <dbReference type="NCBI Taxonomy" id="29808"/>
    <lineage>
        <taxon>Eukaryota</taxon>
        <taxon>Viridiplantae</taxon>
        <taxon>Streptophyta</taxon>
        <taxon>Embryophyta</taxon>
        <taxon>Tracheophyta</taxon>
        <taxon>Spermatophyta</taxon>
        <taxon>Pinopsida</taxon>
        <taxon>Pinidae</taxon>
        <taxon>Conifers II</taxon>
        <taxon>Cupressales</taxon>
        <taxon>Taxaceae</taxon>
        <taxon>Taxus</taxon>
    </lineage>
</organism>
<feature type="domain" description="CCDC22 coiled-coil" evidence="3">
    <location>
        <begin position="264"/>
        <end position="544"/>
    </location>
</feature>
<dbReference type="InterPro" id="IPR048349">
    <property type="entry name" value="CCDC22_N"/>
</dbReference>
<evidence type="ECO:0000256" key="1">
    <source>
        <dbReference type="ARBA" id="ARBA00006438"/>
    </source>
</evidence>
<gene>
    <name evidence="5" type="ORF">KI387_018966</name>
</gene>
<dbReference type="Pfam" id="PF05667">
    <property type="entry name" value="CCDC22_CC"/>
    <property type="match status" value="1"/>
</dbReference>
<dbReference type="Pfam" id="PF21674">
    <property type="entry name" value="CCDC22_N"/>
    <property type="match status" value="1"/>
</dbReference>
<name>A0AA38LDT3_TAXCH</name>
<dbReference type="EMBL" id="JAHRHJ020000004">
    <property type="protein sequence ID" value="KAH9317197.1"/>
    <property type="molecule type" value="Genomic_DNA"/>
</dbReference>
<evidence type="ECO:0000259" key="3">
    <source>
        <dbReference type="Pfam" id="PF05667"/>
    </source>
</evidence>
<feature type="coiled-coil region" evidence="2">
    <location>
        <begin position="372"/>
        <end position="445"/>
    </location>
</feature>
<dbReference type="AlphaFoldDB" id="A0AA38LDT3"/>
<keyword evidence="2" id="KW-0175">Coiled coil</keyword>
<comment type="similarity">
    <text evidence="1">Belongs to the CCDC22 family.</text>
</comment>
<dbReference type="InterPro" id="IPR008530">
    <property type="entry name" value="CCDC22"/>
</dbReference>
<dbReference type="GO" id="GO:2000060">
    <property type="term" value="P:positive regulation of ubiquitin-dependent protein catabolic process"/>
    <property type="evidence" value="ECO:0007669"/>
    <property type="project" value="TreeGrafter"/>
</dbReference>
<keyword evidence="6" id="KW-1185">Reference proteome</keyword>
<evidence type="ECO:0008006" key="7">
    <source>
        <dbReference type="Google" id="ProtNLM"/>
    </source>
</evidence>
<dbReference type="PANTHER" id="PTHR15668:SF4">
    <property type="entry name" value="COILED-COIL DOMAIN-CONTAINING PROTEIN 22"/>
    <property type="match status" value="1"/>
</dbReference>
<feature type="coiled-coil region" evidence="2">
    <location>
        <begin position="309"/>
        <end position="336"/>
    </location>
</feature>
<comment type="caution">
    <text evidence="5">The sequence shown here is derived from an EMBL/GenBank/DDBJ whole genome shotgun (WGS) entry which is preliminary data.</text>
</comment>